<protein>
    <submittedName>
        <fullName evidence="3">DUF1311 domain-containing protein</fullName>
    </submittedName>
</protein>
<evidence type="ECO:0000259" key="2">
    <source>
        <dbReference type="Pfam" id="PF07007"/>
    </source>
</evidence>
<dbReference type="Pfam" id="PF07007">
    <property type="entry name" value="LprI"/>
    <property type="match status" value="1"/>
</dbReference>
<feature type="domain" description="Lysozyme inhibitor LprI-like N-terminal" evidence="2">
    <location>
        <begin position="36"/>
        <end position="135"/>
    </location>
</feature>
<gene>
    <name evidence="3" type="ORF">GTW23_15100</name>
</gene>
<organism evidence="3 4">
    <name type="scientific">Hoeflea alexandrii</name>
    <dbReference type="NCBI Taxonomy" id="288436"/>
    <lineage>
        <taxon>Bacteria</taxon>
        <taxon>Pseudomonadati</taxon>
        <taxon>Pseudomonadota</taxon>
        <taxon>Alphaproteobacteria</taxon>
        <taxon>Hyphomicrobiales</taxon>
        <taxon>Rhizobiaceae</taxon>
        <taxon>Hoeflea</taxon>
    </lineage>
</organism>
<keyword evidence="4" id="KW-1185">Reference proteome</keyword>
<dbReference type="PANTHER" id="PTHR39176:SF1">
    <property type="entry name" value="PERIPLASMIC PROTEIN"/>
    <property type="match status" value="1"/>
</dbReference>
<feature type="chain" id="PRO_5045208442" evidence="1">
    <location>
        <begin position="27"/>
        <end position="144"/>
    </location>
</feature>
<dbReference type="RefSeq" id="WP_252916373.1">
    <property type="nucleotide sequence ID" value="NZ_CP159480.1"/>
</dbReference>
<dbReference type="PANTHER" id="PTHR39176">
    <property type="entry name" value="PERIPLASMIC PROTEIN-RELATED"/>
    <property type="match status" value="1"/>
</dbReference>
<dbReference type="Proteomes" id="UP001320715">
    <property type="component" value="Unassembled WGS sequence"/>
</dbReference>
<name>A0ABT1CTI9_9HYPH</name>
<proteinExistence type="predicted"/>
<accession>A0ABT1CTI9</accession>
<evidence type="ECO:0000313" key="3">
    <source>
        <dbReference type="EMBL" id="MCO6409507.1"/>
    </source>
</evidence>
<dbReference type="Gene3D" id="1.20.1270.180">
    <property type="match status" value="1"/>
</dbReference>
<sequence>MSRLKKIVRKGLGFGLAGLLATSTLADDKPDCIDPQTQMEMTYCASVDYEDADADLNALWPDVIAAAKLNDEYVADMARERGVPTTVEALRDAQRAWIRFRDAQCEFEAYEVFGGTMQPMVGSLCLARLTRERITLLSQALESR</sequence>
<evidence type="ECO:0000256" key="1">
    <source>
        <dbReference type="SAM" id="SignalP"/>
    </source>
</evidence>
<feature type="signal peptide" evidence="1">
    <location>
        <begin position="1"/>
        <end position="26"/>
    </location>
</feature>
<dbReference type="EMBL" id="JAAAML010000003">
    <property type="protein sequence ID" value="MCO6409507.1"/>
    <property type="molecule type" value="Genomic_DNA"/>
</dbReference>
<comment type="caution">
    <text evidence="3">The sequence shown here is derived from an EMBL/GenBank/DDBJ whole genome shotgun (WGS) entry which is preliminary data.</text>
</comment>
<reference evidence="3 4" key="1">
    <citation type="submission" date="2020-01" db="EMBL/GenBank/DDBJ databases">
        <title>Genomes of bacteria type strains.</title>
        <authorList>
            <person name="Chen J."/>
            <person name="Zhu S."/>
            <person name="Yang J."/>
        </authorList>
    </citation>
    <scope>NUCLEOTIDE SEQUENCE [LARGE SCALE GENOMIC DNA]</scope>
    <source>
        <strain evidence="3 4">DSM 16655</strain>
    </source>
</reference>
<keyword evidence="1" id="KW-0732">Signal</keyword>
<evidence type="ECO:0000313" key="4">
    <source>
        <dbReference type="Proteomes" id="UP001320715"/>
    </source>
</evidence>
<dbReference type="InterPro" id="IPR009739">
    <property type="entry name" value="LprI-like_N"/>
</dbReference>